<protein>
    <submittedName>
        <fullName evidence="4">Flavin reductase family protein</fullName>
    </submittedName>
</protein>
<reference evidence="4" key="2">
    <citation type="submission" date="2021-09" db="EMBL/GenBank/DDBJ databases">
        <authorList>
            <person name="Gilroy R."/>
        </authorList>
    </citation>
    <scope>NUCLEOTIDE SEQUENCE</scope>
    <source>
        <strain evidence="4">ChiGjej1B1-18357</strain>
    </source>
</reference>
<comment type="similarity">
    <text evidence="1">Belongs to the non-flavoprotein flavin reductase family.</text>
</comment>
<reference evidence="4" key="1">
    <citation type="journal article" date="2021" name="PeerJ">
        <title>Extensive microbial diversity within the chicken gut microbiome revealed by metagenomics and culture.</title>
        <authorList>
            <person name="Gilroy R."/>
            <person name="Ravi A."/>
            <person name="Getino M."/>
            <person name="Pursley I."/>
            <person name="Horton D.L."/>
            <person name="Alikhan N.F."/>
            <person name="Baker D."/>
            <person name="Gharbi K."/>
            <person name="Hall N."/>
            <person name="Watson M."/>
            <person name="Adriaenssens E.M."/>
            <person name="Foster-Nyarko E."/>
            <person name="Jarju S."/>
            <person name="Secka A."/>
            <person name="Antonio M."/>
            <person name="Oren A."/>
            <person name="Chaudhuri R.R."/>
            <person name="La Ragione R."/>
            <person name="Hildebrand F."/>
            <person name="Pallen M.J."/>
        </authorList>
    </citation>
    <scope>NUCLEOTIDE SEQUENCE</scope>
    <source>
        <strain evidence="4">ChiGjej1B1-18357</strain>
    </source>
</reference>
<evidence type="ECO:0000259" key="3">
    <source>
        <dbReference type="SMART" id="SM00903"/>
    </source>
</evidence>
<gene>
    <name evidence="4" type="ORF">K8V11_09805</name>
</gene>
<dbReference type="Gene3D" id="2.30.110.10">
    <property type="entry name" value="Electron Transport, Fmn-binding Protein, Chain A"/>
    <property type="match status" value="1"/>
</dbReference>
<evidence type="ECO:0000256" key="1">
    <source>
        <dbReference type="ARBA" id="ARBA00008898"/>
    </source>
</evidence>
<dbReference type="Pfam" id="PF01613">
    <property type="entry name" value="Flavin_Reduct"/>
    <property type="match status" value="1"/>
</dbReference>
<dbReference type="GO" id="GO:0010181">
    <property type="term" value="F:FMN binding"/>
    <property type="evidence" value="ECO:0007669"/>
    <property type="project" value="InterPro"/>
</dbReference>
<keyword evidence="2" id="KW-0560">Oxidoreductase</keyword>
<accession>A0A921F717</accession>
<dbReference type="InterPro" id="IPR012349">
    <property type="entry name" value="Split_barrel_FMN-bd"/>
</dbReference>
<feature type="domain" description="Flavin reductase like" evidence="3">
    <location>
        <begin position="29"/>
        <end position="172"/>
    </location>
</feature>
<dbReference type="SUPFAM" id="SSF50475">
    <property type="entry name" value="FMN-binding split barrel"/>
    <property type="match status" value="1"/>
</dbReference>
<evidence type="ECO:0000313" key="5">
    <source>
        <dbReference type="Proteomes" id="UP000776650"/>
    </source>
</evidence>
<proteinExistence type="inferred from homology"/>
<dbReference type="PANTHER" id="PTHR30466">
    <property type="entry name" value="FLAVIN REDUCTASE"/>
    <property type="match status" value="1"/>
</dbReference>
<dbReference type="AlphaFoldDB" id="A0A921F717"/>
<dbReference type="RefSeq" id="WP_303913385.1">
    <property type="nucleotide sequence ID" value="NZ_DYXM01000189.1"/>
</dbReference>
<sequence length="180" mass="18660">MTTTSIRHDDPAIADLSPEVSGKDLRNILAGVPTPIATVAALVDGVPVGMVVGTFVGVSLEPPIVSVSLQKSSSTWPLLRRADSLGVSVLTADHSGHIPRLSGPSAERFDGIGWTGDSGAVFLDGAAASFRTRIHSEVDAGDHVIALLAVDYAYSRPSAADALVFHNSKVTTPLIGRGVR</sequence>
<organism evidence="4 5">
    <name type="scientific">Dietzia timorensis</name>
    <dbReference type="NCBI Taxonomy" id="499555"/>
    <lineage>
        <taxon>Bacteria</taxon>
        <taxon>Bacillati</taxon>
        <taxon>Actinomycetota</taxon>
        <taxon>Actinomycetes</taxon>
        <taxon>Mycobacteriales</taxon>
        <taxon>Dietziaceae</taxon>
        <taxon>Dietzia</taxon>
    </lineage>
</organism>
<evidence type="ECO:0000256" key="2">
    <source>
        <dbReference type="ARBA" id="ARBA00023002"/>
    </source>
</evidence>
<dbReference type="Proteomes" id="UP000776650">
    <property type="component" value="Unassembled WGS sequence"/>
</dbReference>
<dbReference type="PANTHER" id="PTHR30466:SF11">
    <property type="entry name" value="FLAVIN-DEPENDENT MONOOXYGENASE, REDUCTASE SUBUNIT HSAB"/>
    <property type="match status" value="1"/>
</dbReference>
<dbReference type="EMBL" id="DYXM01000189">
    <property type="protein sequence ID" value="HJE91289.1"/>
    <property type="molecule type" value="Genomic_DNA"/>
</dbReference>
<name>A0A921F717_9ACTN</name>
<evidence type="ECO:0000313" key="4">
    <source>
        <dbReference type="EMBL" id="HJE91289.1"/>
    </source>
</evidence>
<dbReference type="GO" id="GO:0042602">
    <property type="term" value="F:riboflavin reductase (NADPH) activity"/>
    <property type="evidence" value="ECO:0007669"/>
    <property type="project" value="TreeGrafter"/>
</dbReference>
<dbReference type="InterPro" id="IPR002563">
    <property type="entry name" value="Flavin_Rdtase-like_dom"/>
</dbReference>
<dbReference type="InterPro" id="IPR050268">
    <property type="entry name" value="NADH-dep_flavin_reductase"/>
</dbReference>
<comment type="caution">
    <text evidence="4">The sequence shown here is derived from an EMBL/GenBank/DDBJ whole genome shotgun (WGS) entry which is preliminary data.</text>
</comment>
<dbReference type="SMART" id="SM00903">
    <property type="entry name" value="Flavin_Reduct"/>
    <property type="match status" value="1"/>
</dbReference>